<evidence type="ECO:0000313" key="2">
    <source>
        <dbReference type="Proteomes" id="UP000005631"/>
    </source>
</evidence>
<protein>
    <submittedName>
        <fullName evidence="1">Sulfotransferase family</fullName>
    </submittedName>
</protein>
<dbReference type="AlphaFoldDB" id="G8R5I0"/>
<dbReference type="HOGENOM" id="CLU_054547_1_1_10"/>
<dbReference type="InterPro" id="IPR005331">
    <property type="entry name" value="Sulfotransferase"/>
</dbReference>
<dbReference type="SUPFAM" id="SSF52540">
    <property type="entry name" value="P-loop containing nucleoside triphosphate hydrolases"/>
    <property type="match status" value="1"/>
</dbReference>
<dbReference type="Proteomes" id="UP000005631">
    <property type="component" value="Chromosome"/>
</dbReference>
<dbReference type="GO" id="GO:0008146">
    <property type="term" value="F:sulfotransferase activity"/>
    <property type="evidence" value="ECO:0007669"/>
    <property type="project" value="InterPro"/>
</dbReference>
<dbReference type="Gene3D" id="3.40.50.300">
    <property type="entry name" value="P-loop containing nucleotide triphosphate hydrolases"/>
    <property type="match status" value="1"/>
</dbReference>
<dbReference type="InterPro" id="IPR027417">
    <property type="entry name" value="P-loop_NTPase"/>
</dbReference>
<proteinExistence type="predicted"/>
<name>G8R5I0_OWEHD</name>
<dbReference type="KEGG" id="oho:Oweho_2281"/>
<accession>G8R5I0</accession>
<dbReference type="eggNOG" id="COG2226">
    <property type="taxonomic scope" value="Bacteria"/>
</dbReference>
<gene>
    <name evidence="1" type="ordered locus">Oweho_2281</name>
</gene>
<keyword evidence="2" id="KW-1185">Reference proteome</keyword>
<organism evidence="1 2">
    <name type="scientific">Owenweeksia hongkongensis (strain DSM 17368 / CIP 108786 / JCM 12287 / NRRL B-23963 / UST20020801)</name>
    <dbReference type="NCBI Taxonomy" id="926562"/>
    <lineage>
        <taxon>Bacteria</taxon>
        <taxon>Pseudomonadati</taxon>
        <taxon>Bacteroidota</taxon>
        <taxon>Flavobacteriia</taxon>
        <taxon>Flavobacteriales</taxon>
        <taxon>Owenweeksiaceae</taxon>
        <taxon>Owenweeksia</taxon>
    </lineage>
</organism>
<evidence type="ECO:0000313" key="1">
    <source>
        <dbReference type="EMBL" id="AEV33254.1"/>
    </source>
</evidence>
<reference evidence="1 2" key="1">
    <citation type="journal article" date="2012" name="Stand. Genomic Sci.">
        <title>Genome sequence of the orange-pigmented seawater bacterium Owenweeksia hongkongensis type strain (UST20020801(T)).</title>
        <authorList>
            <person name="Riedel T."/>
            <person name="Held B."/>
            <person name="Nolan M."/>
            <person name="Lucas S."/>
            <person name="Lapidus A."/>
            <person name="Tice H."/>
            <person name="Del Rio T.G."/>
            <person name="Cheng J.F."/>
            <person name="Han C."/>
            <person name="Tapia R."/>
            <person name="Goodwin L.A."/>
            <person name="Pitluck S."/>
            <person name="Liolios K."/>
            <person name="Mavromatis K."/>
            <person name="Pagani I."/>
            <person name="Ivanova N."/>
            <person name="Mikhailova N."/>
            <person name="Pati A."/>
            <person name="Chen A."/>
            <person name="Palaniappan K."/>
            <person name="Rohde M."/>
            <person name="Tindall B.J."/>
            <person name="Detter J.C."/>
            <person name="Goker M."/>
            <person name="Woyke T."/>
            <person name="Bristow J."/>
            <person name="Eisen J.A."/>
            <person name="Markowitz V."/>
            <person name="Hugenholtz P."/>
            <person name="Klenk H.P."/>
            <person name="Kyrpides N.C."/>
        </authorList>
    </citation>
    <scope>NUCLEOTIDE SEQUENCE</scope>
    <source>
        <strain evidence="2">DSM 17368 / JCM 12287 / NRRL B-23963</strain>
    </source>
</reference>
<dbReference type="EMBL" id="CP003156">
    <property type="protein sequence ID" value="AEV33254.1"/>
    <property type="molecule type" value="Genomic_DNA"/>
</dbReference>
<dbReference type="Pfam" id="PF03567">
    <property type="entry name" value="Sulfotransfer_2"/>
    <property type="match status" value="1"/>
</dbReference>
<dbReference type="RefSeq" id="WP_014202603.1">
    <property type="nucleotide sequence ID" value="NC_016599.1"/>
</dbReference>
<dbReference type="GO" id="GO:0016020">
    <property type="term" value="C:membrane"/>
    <property type="evidence" value="ECO:0007669"/>
    <property type="project" value="InterPro"/>
</dbReference>
<dbReference type="STRING" id="926562.Oweho_2281"/>
<dbReference type="OrthoDB" id="1407035at2"/>
<keyword evidence="1" id="KW-0808">Transferase</keyword>
<sequence>MKFKIQPDVIAIHVPKTAGSTFHAVLKEAYGFRLKHIQAFEDMHTWNNGLPYKCNKPLVQAVYGHITVHPNWLEYYPQAKLITWVREPVERVISAYYHWQKAGENQSERQKAFLSKQPSLLEFVENKEYQATVNAYETYLGRIEINNYGFVGRTEYFEEDLKKLESYLGKRFSPKTGNKNVNSKKPEIPFAEKEEIKLLLKSEYDLYHELLKAGRHK</sequence>